<evidence type="ECO:0000256" key="1">
    <source>
        <dbReference type="ARBA" id="ARBA00009176"/>
    </source>
</evidence>
<accession>A0ABP1RZS6</accession>
<evidence type="ECO:0000259" key="2">
    <source>
        <dbReference type="Pfam" id="PF01156"/>
    </source>
</evidence>
<proteinExistence type="inferred from homology"/>
<dbReference type="PANTHER" id="PTHR46190:SF1">
    <property type="entry name" value="SI:CH211-201H21.5"/>
    <property type="match status" value="1"/>
</dbReference>
<evidence type="ECO:0000313" key="3">
    <source>
        <dbReference type="EMBL" id="CAL8139595.1"/>
    </source>
</evidence>
<comment type="similarity">
    <text evidence="1">Belongs to the IUNH family.</text>
</comment>
<feature type="domain" description="Inosine/uridine-preferring nucleoside hydrolase" evidence="2">
    <location>
        <begin position="10"/>
        <end position="314"/>
    </location>
</feature>
<sequence length="333" mass="36713">MNYPGPQRKVIIDTDAGVDDAVALFLALAAHKDPKSPFEIIAITAVLGNTTVDNVCRNVFTVLDSAGISNIPVFCGADNPLVQPFIREGSPFFGEDGFGGVHSLPNLPVTKQDRKLEEESAPLALVRLAREFQDELTIVALGPCTNLAIAINIDPNFVKNVKELYIMGGNIHGVGNIRPSIEFNFFVDPESAFVVLSSSWNQKIVMVPLEACKLAMSSMEWRRQVLGSIKSRQVELLNLLEEKLVHVYEKQYGSWCSCDAVCMAVLLKPSITSKSSTNYCTVELQGALTRGQVVVDYPQRTGNPHNVTIIEQIYLPELEQMLLSTFHESTFIQ</sequence>
<protein>
    <recommendedName>
        <fullName evidence="2">Inosine/uridine-preferring nucleoside hydrolase domain-containing protein</fullName>
    </recommendedName>
</protein>
<gene>
    <name evidence="3" type="ORF">ODALV1_LOCUS27902</name>
</gene>
<dbReference type="Pfam" id="PF01156">
    <property type="entry name" value="IU_nuc_hydro"/>
    <property type="match status" value="1"/>
</dbReference>
<dbReference type="InterPro" id="IPR036452">
    <property type="entry name" value="Ribo_hydro-like"/>
</dbReference>
<reference evidence="3 4" key="1">
    <citation type="submission" date="2024-08" db="EMBL/GenBank/DDBJ databases">
        <authorList>
            <person name="Cucini C."/>
            <person name="Frati F."/>
        </authorList>
    </citation>
    <scope>NUCLEOTIDE SEQUENCE [LARGE SCALE GENOMIC DNA]</scope>
</reference>
<dbReference type="Gene3D" id="3.90.245.10">
    <property type="entry name" value="Ribonucleoside hydrolase-like"/>
    <property type="match status" value="1"/>
</dbReference>
<dbReference type="EMBL" id="CAXLJM020000129">
    <property type="protein sequence ID" value="CAL8139595.1"/>
    <property type="molecule type" value="Genomic_DNA"/>
</dbReference>
<keyword evidence="4" id="KW-1185">Reference proteome</keyword>
<dbReference type="SUPFAM" id="SSF53590">
    <property type="entry name" value="Nucleoside hydrolase"/>
    <property type="match status" value="1"/>
</dbReference>
<evidence type="ECO:0000313" key="4">
    <source>
        <dbReference type="Proteomes" id="UP001642540"/>
    </source>
</evidence>
<dbReference type="InterPro" id="IPR001910">
    <property type="entry name" value="Inosine/uridine_hydrolase_dom"/>
</dbReference>
<organism evidence="3 4">
    <name type="scientific">Orchesella dallaii</name>
    <dbReference type="NCBI Taxonomy" id="48710"/>
    <lineage>
        <taxon>Eukaryota</taxon>
        <taxon>Metazoa</taxon>
        <taxon>Ecdysozoa</taxon>
        <taxon>Arthropoda</taxon>
        <taxon>Hexapoda</taxon>
        <taxon>Collembola</taxon>
        <taxon>Entomobryomorpha</taxon>
        <taxon>Entomobryoidea</taxon>
        <taxon>Orchesellidae</taxon>
        <taxon>Orchesellinae</taxon>
        <taxon>Orchesella</taxon>
    </lineage>
</organism>
<comment type="caution">
    <text evidence="3">The sequence shown here is derived from an EMBL/GenBank/DDBJ whole genome shotgun (WGS) entry which is preliminary data.</text>
</comment>
<dbReference type="Proteomes" id="UP001642540">
    <property type="component" value="Unassembled WGS sequence"/>
</dbReference>
<dbReference type="InterPro" id="IPR052775">
    <property type="entry name" value="IUN_hydrolase"/>
</dbReference>
<dbReference type="PANTHER" id="PTHR46190">
    <property type="entry name" value="SI:CH211-201H21.5-RELATED"/>
    <property type="match status" value="1"/>
</dbReference>
<name>A0ABP1RZS6_9HEXA</name>